<feature type="transmembrane region" description="Helical" evidence="13">
    <location>
        <begin position="32"/>
        <end position="50"/>
    </location>
</feature>
<proteinExistence type="inferred from homology"/>
<keyword evidence="4" id="KW-0633">Potassium transport</keyword>
<evidence type="ECO:0000313" key="14">
    <source>
        <dbReference type="EMBL" id="NMX24762.1"/>
    </source>
</evidence>
<sequence>MKKDRLIALTDAVLAIIMTILILELKNQRHQVFKLFGIYGKISLLVFFPFSGWDRYGWHKHIMGKVEKISSEIIWWNLFLLLERQEFSWRISCHPRYQSE</sequence>
<dbReference type="InterPro" id="IPR010617">
    <property type="entry name" value="TMEM175-like"/>
</dbReference>
<evidence type="ECO:0000256" key="1">
    <source>
        <dbReference type="ARBA" id="ARBA00004141"/>
    </source>
</evidence>
<evidence type="ECO:0000256" key="11">
    <source>
        <dbReference type="ARBA" id="ARBA00023303"/>
    </source>
</evidence>
<reference evidence="14" key="1">
    <citation type="submission" date="2020-04" db="EMBL/GenBank/DDBJ databases">
        <authorList>
            <person name="Chakraborty B."/>
            <person name="Walker A.R."/>
            <person name="Burne R.A."/>
        </authorList>
    </citation>
    <scope>NUCLEOTIDE SEQUENCE [LARGE SCALE GENOMIC DNA]</scope>
    <source>
        <strain evidence="14">BCA8</strain>
    </source>
</reference>
<dbReference type="Pfam" id="PF06736">
    <property type="entry name" value="TMEM175"/>
    <property type="match status" value="1"/>
</dbReference>
<comment type="subcellular location">
    <subcellularLocation>
        <location evidence="1">Membrane</location>
        <topology evidence="1">Multi-pass membrane protein</topology>
    </subcellularLocation>
</comment>
<protein>
    <submittedName>
        <fullName evidence="14">DUF1211 domain-containing protein</fullName>
    </submittedName>
</protein>
<dbReference type="GO" id="GO:0016020">
    <property type="term" value="C:membrane"/>
    <property type="evidence" value="ECO:0007669"/>
    <property type="project" value="UniProtKB-SubCell"/>
</dbReference>
<evidence type="ECO:0000256" key="8">
    <source>
        <dbReference type="ARBA" id="ARBA00022989"/>
    </source>
</evidence>
<evidence type="ECO:0000256" key="6">
    <source>
        <dbReference type="ARBA" id="ARBA00022826"/>
    </source>
</evidence>
<evidence type="ECO:0000256" key="7">
    <source>
        <dbReference type="ARBA" id="ARBA00022958"/>
    </source>
</evidence>
<keyword evidence="10 13" id="KW-0472">Membrane</keyword>
<keyword evidence="3" id="KW-0813">Transport</keyword>
<feature type="transmembrane region" description="Helical" evidence="13">
    <location>
        <begin position="6"/>
        <end position="25"/>
    </location>
</feature>
<keyword evidence="8 13" id="KW-1133">Transmembrane helix</keyword>
<comment type="caution">
    <text evidence="14">The sequence shown here is derived from an EMBL/GenBank/DDBJ whole genome shotgun (WGS) entry which is preliminary data.</text>
</comment>
<evidence type="ECO:0000256" key="3">
    <source>
        <dbReference type="ARBA" id="ARBA00022448"/>
    </source>
</evidence>
<evidence type="ECO:0000256" key="4">
    <source>
        <dbReference type="ARBA" id="ARBA00022538"/>
    </source>
</evidence>
<dbReference type="GO" id="GO:0015252">
    <property type="term" value="F:proton channel activity"/>
    <property type="evidence" value="ECO:0007669"/>
    <property type="project" value="InterPro"/>
</dbReference>
<keyword evidence="11" id="KW-0407">Ion channel</keyword>
<dbReference type="EMBL" id="JABBCN010000002">
    <property type="protein sequence ID" value="NMX24762.1"/>
    <property type="molecule type" value="Genomic_DNA"/>
</dbReference>
<evidence type="ECO:0000256" key="10">
    <source>
        <dbReference type="ARBA" id="ARBA00023136"/>
    </source>
</evidence>
<accession>A0A7Y0YRY7</accession>
<keyword evidence="7" id="KW-0630">Potassium</keyword>
<evidence type="ECO:0000256" key="5">
    <source>
        <dbReference type="ARBA" id="ARBA00022692"/>
    </source>
</evidence>
<organism evidence="14">
    <name type="scientific">Streptococcus sanguinis</name>
    <dbReference type="NCBI Taxonomy" id="1305"/>
    <lineage>
        <taxon>Bacteria</taxon>
        <taxon>Bacillati</taxon>
        <taxon>Bacillota</taxon>
        <taxon>Bacilli</taxon>
        <taxon>Lactobacillales</taxon>
        <taxon>Streptococcaceae</taxon>
        <taxon>Streptococcus</taxon>
    </lineage>
</organism>
<keyword evidence="9" id="KW-0406">Ion transport</keyword>
<evidence type="ECO:0000256" key="12">
    <source>
        <dbReference type="ARBA" id="ARBA00034430"/>
    </source>
</evidence>
<gene>
    <name evidence="14" type="ORF">HGP05_06335</name>
</gene>
<keyword evidence="5 13" id="KW-0812">Transmembrane</keyword>
<dbReference type="AlphaFoldDB" id="A0A7Y0YRY7"/>
<evidence type="ECO:0000256" key="13">
    <source>
        <dbReference type="SAM" id="Phobius"/>
    </source>
</evidence>
<comment type="similarity">
    <text evidence="2">Belongs to the TMEM175 family.</text>
</comment>
<name>A0A7Y0YRY7_STRSA</name>
<evidence type="ECO:0000256" key="2">
    <source>
        <dbReference type="ARBA" id="ARBA00006920"/>
    </source>
</evidence>
<keyword evidence="6" id="KW-0631">Potassium channel</keyword>
<dbReference type="GO" id="GO:0005267">
    <property type="term" value="F:potassium channel activity"/>
    <property type="evidence" value="ECO:0007669"/>
    <property type="project" value="UniProtKB-KW"/>
</dbReference>
<evidence type="ECO:0000256" key="9">
    <source>
        <dbReference type="ARBA" id="ARBA00023065"/>
    </source>
</evidence>
<comment type="catalytic activity">
    <reaction evidence="12">
        <text>K(+)(in) = K(+)(out)</text>
        <dbReference type="Rhea" id="RHEA:29463"/>
        <dbReference type="ChEBI" id="CHEBI:29103"/>
    </reaction>
</comment>